<keyword evidence="2" id="KW-1185">Reference proteome</keyword>
<dbReference type="OrthoDB" id="1049195at2759"/>
<gene>
    <name evidence="1" type="ORF">HPBE_LOCUS27240</name>
</gene>
<organism evidence="2 3">
    <name type="scientific">Heligmosomoides polygyrus</name>
    <name type="common">Parasitic roundworm</name>
    <dbReference type="NCBI Taxonomy" id="6339"/>
    <lineage>
        <taxon>Eukaryota</taxon>
        <taxon>Metazoa</taxon>
        <taxon>Ecdysozoa</taxon>
        <taxon>Nematoda</taxon>
        <taxon>Chromadorea</taxon>
        <taxon>Rhabditida</taxon>
        <taxon>Rhabditina</taxon>
        <taxon>Rhabditomorpha</taxon>
        <taxon>Strongyloidea</taxon>
        <taxon>Heligmosomidae</taxon>
        <taxon>Heligmosomoides</taxon>
    </lineage>
</organism>
<proteinExistence type="predicted"/>
<evidence type="ECO:0000313" key="1">
    <source>
        <dbReference type="EMBL" id="VDP62193.1"/>
    </source>
</evidence>
<dbReference type="WBParaSite" id="HPBE_0002724101-mRNA-1">
    <property type="protein sequence ID" value="HPBE_0002724101-mRNA-1"/>
    <property type="gene ID" value="HPBE_0002724101"/>
</dbReference>
<protein>
    <submittedName>
        <fullName evidence="3">RRM domain-containing protein</fullName>
    </submittedName>
</protein>
<evidence type="ECO:0000313" key="2">
    <source>
        <dbReference type="Proteomes" id="UP000050761"/>
    </source>
</evidence>
<dbReference type="EMBL" id="UZAH01042663">
    <property type="protein sequence ID" value="VDP62193.1"/>
    <property type="molecule type" value="Genomic_DNA"/>
</dbReference>
<accession>A0A3P8IX61</accession>
<evidence type="ECO:0000313" key="3">
    <source>
        <dbReference type="WBParaSite" id="HPBE_0002724101-mRNA-1"/>
    </source>
</evidence>
<dbReference type="AlphaFoldDB" id="A0A183GX21"/>
<sequence>MLKLMTSMDMSLDEIIAKSRREKRGGARGSRKGFLGRCRPDAASGGRFARGKPFRSYADFDAPVPVRVPKIGGSTNPNKTVRINISNLPSDLEELFVNYRIEAATNIINDFKGVALDGQVMRMVIVDGSEVLSSRVQIPTINGGGPIRSIRNGGERRES</sequence>
<name>A0A183GX21_HELPZ</name>
<accession>A0A183GX21</accession>
<dbReference type="Proteomes" id="UP000050761">
    <property type="component" value="Unassembled WGS sequence"/>
</dbReference>
<reference evidence="3" key="2">
    <citation type="submission" date="2019-09" db="UniProtKB">
        <authorList>
            <consortium name="WormBaseParasite"/>
        </authorList>
    </citation>
    <scope>IDENTIFICATION</scope>
</reference>
<reference evidence="1 2" key="1">
    <citation type="submission" date="2018-11" db="EMBL/GenBank/DDBJ databases">
        <authorList>
            <consortium name="Pathogen Informatics"/>
        </authorList>
    </citation>
    <scope>NUCLEOTIDE SEQUENCE [LARGE SCALE GENOMIC DNA]</scope>
</reference>